<comment type="caution">
    <text evidence="4">The sequence shown here is derived from an EMBL/GenBank/DDBJ whole genome shotgun (WGS) entry which is preliminary data.</text>
</comment>
<dbReference type="InterPro" id="IPR007527">
    <property type="entry name" value="Znf_SWIM"/>
</dbReference>
<proteinExistence type="predicted"/>
<evidence type="ECO:0000313" key="4">
    <source>
        <dbReference type="EMBL" id="KAF4650100.1"/>
    </source>
</evidence>
<feature type="compositionally biased region" description="Basic and acidic residues" evidence="2">
    <location>
        <begin position="132"/>
        <end position="147"/>
    </location>
</feature>
<sequence>MSLSPAGFTGVFASTSEFERYVLKLYLVVCARTSVETSFGGIMPEIFTWLCSCPSYAALGQCHHIVVAQTVLSMEQRSICPRSSVTAAPGFNAFVPTPPTSSSSTSTSSVPAPSTTATYTPTPSSSSSRPTAEGHEGAPSHQADDRFSRVVHVRQSGGSFRPSMGHKGVLGHSSSLLPKVQLKRFPNSRSRPDKLLSGWEDGWYVKRIMPDLLHIDPLQPPHPPPHMGIVRHLPPPVEDPRLPEHPLWFGNSPRGSVRAPTEGVPSIPDVAGADAPDLLNRPVEGPAAAQDFDEFDVWELLPEDRANLEDPVGPNPEGEVVDEAEADLDEAGIGVAPISDAPALPDIAENNVCFAWE</sequence>
<evidence type="ECO:0000256" key="2">
    <source>
        <dbReference type="SAM" id="MobiDB-lite"/>
    </source>
</evidence>
<evidence type="ECO:0000256" key="1">
    <source>
        <dbReference type="PROSITE-ProRule" id="PRU00325"/>
    </source>
</evidence>
<name>A0A7J6KSR0_PERCH</name>
<keyword evidence="5" id="KW-1185">Reference proteome</keyword>
<dbReference type="Proteomes" id="UP000591131">
    <property type="component" value="Unassembled WGS sequence"/>
</dbReference>
<gene>
    <name evidence="4" type="ORF">FOL47_001451</name>
</gene>
<keyword evidence="1" id="KW-0479">Metal-binding</keyword>
<dbReference type="EMBL" id="JAAPAO010001344">
    <property type="protein sequence ID" value="KAF4650100.1"/>
    <property type="molecule type" value="Genomic_DNA"/>
</dbReference>
<feature type="region of interest" description="Disordered" evidence="2">
    <location>
        <begin position="96"/>
        <end position="147"/>
    </location>
</feature>
<keyword evidence="1" id="KW-0862">Zinc</keyword>
<dbReference type="GO" id="GO:0008270">
    <property type="term" value="F:zinc ion binding"/>
    <property type="evidence" value="ECO:0007669"/>
    <property type="project" value="UniProtKB-KW"/>
</dbReference>
<evidence type="ECO:0000313" key="5">
    <source>
        <dbReference type="Proteomes" id="UP000591131"/>
    </source>
</evidence>
<organism evidence="4 5">
    <name type="scientific">Perkinsus chesapeaki</name>
    <name type="common">Clam parasite</name>
    <name type="synonym">Perkinsus andrewsi</name>
    <dbReference type="NCBI Taxonomy" id="330153"/>
    <lineage>
        <taxon>Eukaryota</taxon>
        <taxon>Sar</taxon>
        <taxon>Alveolata</taxon>
        <taxon>Perkinsozoa</taxon>
        <taxon>Perkinsea</taxon>
        <taxon>Perkinsida</taxon>
        <taxon>Perkinsidae</taxon>
        <taxon>Perkinsus</taxon>
    </lineage>
</organism>
<reference evidence="4 5" key="1">
    <citation type="submission" date="2020-04" db="EMBL/GenBank/DDBJ databases">
        <title>Perkinsus chesapeaki whole genome sequence.</title>
        <authorList>
            <person name="Bogema D.R."/>
        </authorList>
    </citation>
    <scope>NUCLEOTIDE SEQUENCE [LARGE SCALE GENOMIC DNA]</scope>
    <source>
        <strain evidence="4">ATCC PRA-425</strain>
    </source>
</reference>
<protein>
    <recommendedName>
        <fullName evidence="3">SWIM-type domain-containing protein</fullName>
    </recommendedName>
</protein>
<evidence type="ECO:0000259" key="3">
    <source>
        <dbReference type="PROSITE" id="PS50966"/>
    </source>
</evidence>
<feature type="domain" description="SWIM-type" evidence="3">
    <location>
        <begin position="26"/>
        <end position="73"/>
    </location>
</feature>
<dbReference type="PROSITE" id="PS50966">
    <property type="entry name" value="ZF_SWIM"/>
    <property type="match status" value="1"/>
</dbReference>
<keyword evidence="1" id="KW-0863">Zinc-finger</keyword>
<dbReference type="AlphaFoldDB" id="A0A7J6KSR0"/>
<accession>A0A7J6KSR0</accession>
<feature type="compositionally biased region" description="Low complexity" evidence="2">
    <location>
        <begin position="100"/>
        <end position="131"/>
    </location>
</feature>